<evidence type="ECO:0000259" key="1">
    <source>
        <dbReference type="PROSITE" id="PS50104"/>
    </source>
</evidence>
<gene>
    <name evidence="2" type="ORF">KIK155_LOCUS17227</name>
    <name evidence="3" type="ORF">TOA249_LOCUS12457</name>
</gene>
<dbReference type="PROSITE" id="PS50104">
    <property type="entry name" value="TIR"/>
    <property type="match status" value="1"/>
</dbReference>
<evidence type="ECO:0000313" key="3">
    <source>
        <dbReference type="EMBL" id="CAF4628753.1"/>
    </source>
</evidence>
<dbReference type="PANTHER" id="PTHR46270">
    <property type="entry name" value="ARMADILLO-TYPE FOLD-RELATED"/>
    <property type="match status" value="1"/>
</dbReference>
<accession>A0A818IXA5</accession>
<evidence type="ECO:0000313" key="2">
    <source>
        <dbReference type="EMBL" id="CAF3526676.1"/>
    </source>
</evidence>
<dbReference type="SUPFAM" id="SSF52200">
    <property type="entry name" value="Toll/Interleukin receptor TIR domain"/>
    <property type="match status" value="1"/>
</dbReference>
<dbReference type="Pfam" id="PF13676">
    <property type="entry name" value="TIR_2"/>
    <property type="match status" value="1"/>
</dbReference>
<dbReference type="AlphaFoldDB" id="A0A818IXA5"/>
<dbReference type="InterPro" id="IPR000157">
    <property type="entry name" value="TIR_dom"/>
</dbReference>
<dbReference type="InterPro" id="IPR035897">
    <property type="entry name" value="Toll_tir_struct_dom_sf"/>
</dbReference>
<feature type="domain" description="TIR" evidence="1">
    <location>
        <begin position="486"/>
        <end position="620"/>
    </location>
</feature>
<name>A0A818IXA5_9BILA</name>
<evidence type="ECO:0000313" key="4">
    <source>
        <dbReference type="Proteomes" id="UP000663865"/>
    </source>
</evidence>
<reference evidence="2" key="1">
    <citation type="submission" date="2021-02" db="EMBL/GenBank/DDBJ databases">
        <authorList>
            <person name="Nowell W R."/>
        </authorList>
    </citation>
    <scope>NUCLEOTIDE SEQUENCE</scope>
</reference>
<dbReference type="EMBL" id="CAJOBS010000706">
    <property type="protein sequence ID" value="CAF4628753.1"/>
    <property type="molecule type" value="Genomic_DNA"/>
</dbReference>
<sequence length="866" mass="101028">MTCINEKIIDSIHQIENLLFCGDILNETSSQPLINLRNQLKQIDDEYDLNKKDEIESLIPILDYFEINSFCHFIKLYSSVIPSTLVTVIFDIVRLKIYNNLIVYPALTDYYFNLSLTYLIADSTIDYLIDTKNILSNLDEEFLHLFSSICSRSIYVKTKISYSIYASHKNIPTFFQLNNSTERLLKALITYLNNYFFNNHQKYQSYISIFKWLINMANVYGFVPYLVNTGYPYAISQWMSLEKIEFKDISLELWSLVVTLLHNLVRHWMGVEALNKLKMIDTLKEWRENYISVISITDYDENDQDILMAYYLVYSALLEPKELKKESISSIRKVLDYILEQTVKAFDSIDLTSGAYNVCEYLDGLAKFVVNDTFLIYTISYEHIYELFTEKFLLFDTIYELTALNTIICASLYTIFWSISFLPEYSVKLKFNAKFVSSIEQRAKTQSMDEHAVVMRRAAKGILFNLGSTHTDMQSIEDNHNDEDNSKVKVMISYAHKDTTFCKKLVTKMQERFQGDIWVDFNKLSPQYEDDWEEIAKAITRCDVILMIVTENYCSSKSCRREVIHADKRNKRMIPIYQGKDYKADDWFEIRVGSATWVRFGDKKNDEEVMEILLGLINVLDKSKKNDEKFTSSNKSHLNIKSETNTINMINTQTVETISSASSRPIIEIPDIQSQSETTVSNATPTSSIEQWTCEEIQQWLHLPPSTLQLSSGRALIAYMNLLSYDDAQYDEYEHRMRHNGISREQFSNLISSFASVRSLNNILTITPNKFFDEWTREEIKYWFQQNNLSDSLLNTLDFVDGSQLITYGKLIIDSPVRIDQEYDRLRNHIGNDRFHLNEYARLLSGLKKIVNQSKSKEEPVSCNIL</sequence>
<organism evidence="2 4">
    <name type="scientific">Rotaria socialis</name>
    <dbReference type="NCBI Taxonomy" id="392032"/>
    <lineage>
        <taxon>Eukaryota</taxon>
        <taxon>Metazoa</taxon>
        <taxon>Spiralia</taxon>
        <taxon>Gnathifera</taxon>
        <taxon>Rotifera</taxon>
        <taxon>Eurotatoria</taxon>
        <taxon>Bdelloidea</taxon>
        <taxon>Philodinida</taxon>
        <taxon>Philodinidae</taxon>
        <taxon>Rotaria</taxon>
    </lineage>
</organism>
<dbReference type="EMBL" id="CAJNYV010003034">
    <property type="protein sequence ID" value="CAF3526676.1"/>
    <property type="molecule type" value="Genomic_DNA"/>
</dbReference>
<protein>
    <recommendedName>
        <fullName evidence="1">TIR domain-containing protein</fullName>
    </recommendedName>
</protein>
<dbReference type="PANTHER" id="PTHR46270:SF2">
    <property type="entry name" value="TIR DOMAIN-CONTAINING PROTEIN"/>
    <property type="match status" value="1"/>
</dbReference>
<dbReference type="Proteomes" id="UP000663865">
    <property type="component" value="Unassembled WGS sequence"/>
</dbReference>
<proteinExistence type="predicted"/>
<comment type="caution">
    <text evidence="2">The sequence shown here is derived from an EMBL/GenBank/DDBJ whole genome shotgun (WGS) entry which is preliminary data.</text>
</comment>
<dbReference type="Proteomes" id="UP000663838">
    <property type="component" value="Unassembled WGS sequence"/>
</dbReference>
<dbReference type="GO" id="GO:0007165">
    <property type="term" value="P:signal transduction"/>
    <property type="evidence" value="ECO:0007669"/>
    <property type="project" value="InterPro"/>
</dbReference>
<dbReference type="Gene3D" id="3.40.50.10140">
    <property type="entry name" value="Toll/interleukin-1 receptor homology (TIR) domain"/>
    <property type="match status" value="1"/>
</dbReference>